<evidence type="ECO:0000256" key="1">
    <source>
        <dbReference type="ARBA" id="ARBA00022723"/>
    </source>
</evidence>
<name>A0ABQ8FNJ4_9FUNG</name>
<gene>
    <name evidence="6" type="ORF">BASA50_001636</name>
</gene>
<sequence length="481" mass="54343">MQPSSSASVLSEIASPLLRRYKSFTPGDSHNETQAQHYQLPSYSMAWRALSKCKMDNMLENKRSFMLLNGLFTTFAIHNPESHCILEKNSDDTFERAFLSPQALQLAFRNCRPMIILDACHLRSKYGGVVMSAVAHDGEGSIVPLAYYLIRTNRFASSTSKKNVNSKFKSKFQGKIWAAAKALSEQDTIKAMRFILQENEDAGAYLLRSDTTKWASAYFPTARYGTVTSNSAESMNSWLEPLRSGSHLNFFNNWLSKRRFNENKRKGLQRQIHQFAEFGFEVVNQANGHKRIINLALKTCTCGKFQEYQFPCHHAAVVIVKAGLSPIHFMAASYYTASLKAIYSNPVTPVVLDDIVPGEIVLPPIITRRAGQPKSRRIRSRGETNFEDQYTCTVCGNKGHNRRTCSNKHVQLTSTESLQTEQIDISRQVEIADSQEISLMFSTPALQSSEMSSKRIRTVTCVFCGHNHYRKTPCRILAQTE</sequence>
<protein>
    <recommendedName>
        <fullName evidence="5">SWIM-type domain-containing protein</fullName>
    </recommendedName>
</protein>
<accession>A0ABQ8FNJ4</accession>
<organism evidence="6 7">
    <name type="scientific">Batrachochytrium salamandrivorans</name>
    <dbReference type="NCBI Taxonomy" id="1357716"/>
    <lineage>
        <taxon>Eukaryota</taxon>
        <taxon>Fungi</taxon>
        <taxon>Fungi incertae sedis</taxon>
        <taxon>Chytridiomycota</taxon>
        <taxon>Chytridiomycota incertae sedis</taxon>
        <taxon>Chytridiomycetes</taxon>
        <taxon>Rhizophydiales</taxon>
        <taxon>Rhizophydiales incertae sedis</taxon>
        <taxon>Batrachochytrium</taxon>
    </lineage>
</organism>
<dbReference type="SMART" id="SM00575">
    <property type="entry name" value="ZnF_PMZ"/>
    <property type="match status" value="1"/>
</dbReference>
<dbReference type="InterPro" id="IPR007527">
    <property type="entry name" value="Znf_SWIM"/>
</dbReference>
<dbReference type="Pfam" id="PF04434">
    <property type="entry name" value="SWIM"/>
    <property type="match status" value="1"/>
</dbReference>
<keyword evidence="7" id="KW-1185">Reference proteome</keyword>
<proteinExistence type="predicted"/>
<keyword evidence="3" id="KW-0862">Zinc</keyword>
<evidence type="ECO:0000259" key="5">
    <source>
        <dbReference type="PROSITE" id="PS50966"/>
    </source>
</evidence>
<feature type="domain" description="SWIM-type" evidence="5">
    <location>
        <begin position="280"/>
        <end position="323"/>
    </location>
</feature>
<evidence type="ECO:0000256" key="2">
    <source>
        <dbReference type="ARBA" id="ARBA00022771"/>
    </source>
</evidence>
<dbReference type="Proteomes" id="UP001648503">
    <property type="component" value="Unassembled WGS sequence"/>
</dbReference>
<evidence type="ECO:0000256" key="4">
    <source>
        <dbReference type="PROSITE-ProRule" id="PRU00325"/>
    </source>
</evidence>
<dbReference type="PANTHER" id="PTHR31973">
    <property type="entry name" value="POLYPROTEIN, PUTATIVE-RELATED"/>
    <property type="match status" value="1"/>
</dbReference>
<dbReference type="InterPro" id="IPR006564">
    <property type="entry name" value="Znf_PMZ"/>
</dbReference>
<evidence type="ECO:0000313" key="6">
    <source>
        <dbReference type="EMBL" id="KAH6601399.1"/>
    </source>
</evidence>
<evidence type="ECO:0000313" key="7">
    <source>
        <dbReference type="Proteomes" id="UP001648503"/>
    </source>
</evidence>
<reference evidence="6 7" key="1">
    <citation type="submission" date="2021-02" db="EMBL/GenBank/DDBJ databases">
        <title>Variation within the Batrachochytrium salamandrivorans European outbreak.</title>
        <authorList>
            <person name="Kelly M."/>
            <person name="Pasmans F."/>
            <person name="Shea T.P."/>
            <person name="Munoz J.F."/>
            <person name="Carranza S."/>
            <person name="Cuomo C.A."/>
            <person name="Martel A."/>
        </authorList>
    </citation>
    <scope>NUCLEOTIDE SEQUENCE [LARGE SCALE GENOMIC DNA]</scope>
    <source>
        <strain evidence="6 7">AMFP18/2</strain>
    </source>
</reference>
<keyword evidence="2 4" id="KW-0863">Zinc-finger</keyword>
<dbReference type="PANTHER" id="PTHR31973:SF187">
    <property type="entry name" value="MUTATOR TRANSPOSASE MUDRA PROTEIN"/>
    <property type="match status" value="1"/>
</dbReference>
<dbReference type="PROSITE" id="PS50966">
    <property type="entry name" value="ZF_SWIM"/>
    <property type="match status" value="1"/>
</dbReference>
<evidence type="ECO:0000256" key="3">
    <source>
        <dbReference type="ARBA" id="ARBA00022833"/>
    </source>
</evidence>
<keyword evidence="1" id="KW-0479">Metal-binding</keyword>
<dbReference type="EMBL" id="JAFCIX010000009">
    <property type="protein sequence ID" value="KAH6601399.1"/>
    <property type="molecule type" value="Genomic_DNA"/>
</dbReference>
<comment type="caution">
    <text evidence="6">The sequence shown here is derived from an EMBL/GenBank/DDBJ whole genome shotgun (WGS) entry which is preliminary data.</text>
</comment>